<dbReference type="InterPro" id="IPR007325">
    <property type="entry name" value="KFase/CYL"/>
</dbReference>
<comment type="catalytic activity">
    <reaction evidence="6 7">
        <text>N-formyl-L-kynurenine + H2O = L-kynurenine + formate + H(+)</text>
        <dbReference type="Rhea" id="RHEA:13009"/>
        <dbReference type="ChEBI" id="CHEBI:15377"/>
        <dbReference type="ChEBI" id="CHEBI:15378"/>
        <dbReference type="ChEBI" id="CHEBI:15740"/>
        <dbReference type="ChEBI" id="CHEBI:57959"/>
        <dbReference type="ChEBI" id="CHEBI:58629"/>
        <dbReference type="EC" id="3.5.1.9"/>
    </reaction>
</comment>
<gene>
    <name evidence="7" type="primary">kynB</name>
    <name evidence="8" type="ORF">JOD17_002477</name>
</gene>
<feature type="binding site" evidence="7">
    <location>
        <position position="53"/>
    </location>
    <ligand>
        <name>Zn(2+)</name>
        <dbReference type="ChEBI" id="CHEBI:29105"/>
        <label>1</label>
    </ligand>
</feature>
<dbReference type="NCBIfam" id="TIGR03035">
    <property type="entry name" value="trp_arylform"/>
    <property type="match status" value="1"/>
</dbReference>
<dbReference type="PANTHER" id="PTHR31118:SF32">
    <property type="entry name" value="KYNURENINE FORMAMIDASE"/>
    <property type="match status" value="1"/>
</dbReference>
<keyword evidence="9" id="KW-1185">Reference proteome</keyword>
<evidence type="ECO:0000256" key="1">
    <source>
        <dbReference type="ARBA" id="ARBA00002204"/>
    </source>
</evidence>
<feature type="binding site" evidence="7">
    <location>
        <position position="17"/>
    </location>
    <ligand>
        <name>substrate</name>
    </ligand>
</feature>
<dbReference type="HAMAP" id="MF_01969">
    <property type="entry name" value="KynB"/>
    <property type="match status" value="1"/>
</dbReference>
<feature type="binding site" evidence="7">
    <location>
        <position position="51"/>
    </location>
    <ligand>
        <name>Zn(2+)</name>
        <dbReference type="ChEBI" id="CHEBI:29105"/>
        <label>1</label>
    </ligand>
</feature>
<feature type="binding site" evidence="7">
    <location>
        <position position="167"/>
    </location>
    <ligand>
        <name>Zn(2+)</name>
        <dbReference type="ChEBI" id="CHEBI:29105"/>
        <label>1</label>
    </ligand>
</feature>
<dbReference type="EC" id="3.5.1.9" evidence="7"/>
<dbReference type="GO" id="GO:0004061">
    <property type="term" value="F:arylformamidase activity"/>
    <property type="evidence" value="ECO:0007669"/>
    <property type="project" value="UniProtKB-EC"/>
</dbReference>
<accession>A0ABS2PDA0</accession>
<evidence type="ECO:0000256" key="7">
    <source>
        <dbReference type="HAMAP-Rule" id="MF_01969"/>
    </source>
</evidence>
<comment type="cofactor">
    <cofactor evidence="7">
        <name>Zn(2+)</name>
        <dbReference type="ChEBI" id="CHEBI:29105"/>
    </cofactor>
    <text evidence="7">Binds 2 zinc ions per subunit.</text>
</comment>
<proteinExistence type="inferred from homology"/>
<sequence length="214" mass="23800">MKIIDISQPFSNSIAHWPGDTAFRYETVYTKAETGSVNIGKIETSLHSGTHVDAPFHVDNDGRTIDQLPLEPFIGNAVVIDVSNEKTIHPSAFENIDARRVLLKTNTPNNHEHFPTAVATLTIEAVQTLSKQGVKLIGVDVPSVDALDSKDMAIHHEIHKYRMFILENIMLDHVQAGNYFLSALPLHLHGADGSPVRAVLMQDNHEIKEETHEF</sequence>
<evidence type="ECO:0000313" key="8">
    <source>
        <dbReference type="EMBL" id="MBM7633383.1"/>
    </source>
</evidence>
<comment type="subunit">
    <text evidence="7">Homodimer.</text>
</comment>
<feature type="binding site" evidence="7">
    <location>
        <position position="53"/>
    </location>
    <ligand>
        <name>Zn(2+)</name>
        <dbReference type="ChEBI" id="CHEBI:29105"/>
        <label>2</label>
    </ligand>
</feature>
<dbReference type="Gene3D" id="3.50.30.50">
    <property type="entry name" value="Putative cyclase"/>
    <property type="match status" value="1"/>
</dbReference>
<keyword evidence="3 7" id="KW-0378">Hydrolase</keyword>
<dbReference type="EMBL" id="JAFBEC010000007">
    <property type="protein sequence ID" value="MBM7633383.1"/>
    <property type="molecule type" value="Genomic_DNA"/>
</dbReference>
<keyword evidence="4 7" id="KW-0862">Zinc</keyword>
<reference evidence="8 9" key="1">
    <citation type="submission" date="2021-01" db="EMBL/GenBank/DDBJ databases">
        <title>Genomic Encyclopedia of Type Strains, Phase IV (KMG-IV): sequencing the most valuable type-strain genomes for metagenomic binning, comparative biology and taxonomic classification.</title>
        <authorList>
            <person name="Goeker M."/>
        </authorList>
    </citation>
    <scope>NUCLEOTIDE SEQUENCE [LARGE SCALE GENOMIC DNA]</scope>
    <source>
        <strain evidence="8 9">DSM 25540</strain>
    </source>
</reference>
<feature type="binding site" evidence="7">
    <location>
        <position position="47"/>
    </location>
    <ligand>
        <name>Zn(2+)</name>
        <dbReference type="ChEBI" id="CHEBI:29105"/>
        <label>1</label>
    </ligand>
</feature>
<dbReference type="InterPro" id="IPR037175">
    <property type="entry name" value="KFase_sf"/>
</dbReference>
<keyword evidence="2 7" id="KW-0479">Metal-binding</keyword>
<evidence type="ECO:0000256" key="5">
    <source>
        <dbReference type="ARBA" id="ARBA00023079"/>
    </source>
</evidence>
<name>A0ABS2PDA0_9BACL</name>
<comment type="caution">
    <text evidence="8">The sequence shown here is derived from an EMBL/GenBank/DDBJ whole genome shotgun (WGS) entry which is preliminary data.</text>
</comment>
<dbReference type="SUPFAM" id="SSF102198">
    <property type="entry name" value="Putative cyclase"/>
    <property type="match status" value="1"/>
</dbReference>
<dbReference type="Pfam" id="PF04199">
    <property type="entry name" value="Cyclase"/>
    <property type="match status" value="1"/>
</dbReference>
<organism evidence="8 9">
    <name type="scientific">Geomicrobium sediminis</name>
    <dbReference type="NCBI Taxonomy" id="1347788"/>
    <lineage>
        <taxon>Bacteria</taxon>
        <taxon>Bacillati</taxon>
        <taxon>Bacillota</taxon>
        <taxon>Bacilli</taxon>
        <taxon>Bacillales</taxon>
        <taxon>Geomicrobium</taxon>
    </lineage>
</organism>
<comment type="pathway">
    <text evidence="7">Amino-acid degradation; L-tryptophan degradation via kynurenine pathway; L-kynurenine from L-tryptophan: step 2/2.</text>
</comment>
<evidence type="ECO:0000313" key="9">
    <source>
        <dbReference type="Proteomes" id="UP000741863"/>
    </source>
</evidence>
<keyword evidence="5 7" id="KW-0823">Tryptophan catabolism</keyword>
<dbReference type="PANTHER" id="PTHR31118">
    <property type="entry name" value="CYCLASE-LIKE PROTEIN 2"/>
    <property type="match status" value="1"/>
</dbReference>
<dbReference type="InterPro" id="IPR017484">
    <property type="entry name" value="Kynurenine_formamidase_bac"/>
</dbReference>
<evidence type="ECO:0000256" key="2">
    <source>
        <dbReference type="ARBA" id="ARBA00022723"/>
    </source>
</evidence>
<comment type="function">
    <text evidence="1 7">Catalyzes the hydrolysis of N-formyl-L-kynurenine to L-kynurenine, the second step in the kynurenine pathway of tryptophan degradation.</text>
</comment>
<evidence type="ECO:0000256" key="4">
    <source>
        <dbReference type="ARBA" id="ARBA00022833"/>
    </source>
</evidence>
<feature type="active site" description="Proton donor/acceptor" evidence="7">
    <location>
        <position position="57"/>
    </location>
</feature>
<dbReference type="Proteomes" id="UP000741863">
    <property type="component" value="Unassembled WGS sequence"/>
</dbReference>
<protein>
    <recommendedName>
        <fullName evidence="7">Kynurenine formamidase</fullName>
        <shortName evidence="7">KFA</shortName>
        <shortName evidence="7">KFase</shortName>
        <ecNumber evidence="7">3.5.1.9</ecNumber>
    </recommendedName>
    <alternativeName>
        <fullName evidence="7">Arylformamidase</fullName>
    </alternativeName>
    <alternativeName>
        <fullName evidence="7">N-formylkynurenine formamidase</fullName>
        <shortName evidence="7">FKF</shortName>
    </alternativeName>
</protein>
<evidence type="ECO:0000256" key="6">
    <source>
        <dbReference type="ARBA" id="ARBA00048496"/>
    </source>
</evidence>
<dbReference type="RefSeq" id="WP_204698012.1">
    <property type="nucleotide sequence ID" value="NZ_JAFBEC010000007.1"/>
</dbReference>
<feature type="binding site" evidence="7">
    <location>
        <position position="155"/>
    </location>
    <ligand>
        <name>Zn(2+)</name>
        <dbReference type="ChEBI" id="CHEBI:29105"/>
        <label>2</label>
    </ligand>
</feature>
<comment type="similarity">
    <text evidence="7">Belongs to the Cyclase 1 superfamily. KynB family.</text>
</comment>
<feature type="binding site" evidence="7">
    <location>
        <position position="167"/>
    </location>
    <ligand>
        <name>Zn(2+)</name>
        <dbReference type="ChEBI" id="CHEBI:29105"/>
        <label>2</label>
    </ligand>
</feature>
<evidence type="ECO:0000256" key="3">
    <source>
        <dbReference type="ARBA" id="ARBA00022801"/>
    </source>
</evidence>